<evidence type="ECO:0000256" key="2">
    <source>
        <dbReference type="ARBA" id="ARBA00004123"/>
    </source>
</evidence>
<evidence type="ECO:0000256" key="4">
    <source>
        <dbReference type="ARBA" id="ARBA00023015"/>
    </source>
</evidence>
<sequence>MDDSPNAAAAVPTSPRPSFTSFWKRTKEVASAATKQVTFVPSAVPGVSKTRNDRKKKKKESRKDNKDKASDDAANTGVEDGVNDEECGGSDGNGPGEGDGEGEGEGDESTGTPGSALKTAQEKARIRRAQVRRAQIQHRQRKVEYMRQLEIDVETLRGLIDTVETEVRSIRKENDSIRARLGHAPVVGDGVRDGGVGIVGGGGPVVTGVGETGGFANPAMDVDGTDWQNDTSAFKYPDLLAPPQAPAAPGFATTSGVPAPPPLSSHASSASTPAATATAAPAFALTPGSGVAPTPNTTENNPDGPVSLFGDIDLDDITVSIVMDETIGNPVYRISGRDDAGSLSVPSPDFSSQVVGQPGFSVPSASPYSPSPTSMTATSSTGPTPTWDASPVALGQVDSALPALPAMVLPRLTVAQTHLVVNFILALEHVCWGHAGHQYHPPNSEMSAESGHSLMASSLFLRDAPESVYTTIEANAKGPCAFMLNQGEHSHEEMLRTHRDALDQSWQAPDITLQMLYGLAVSLRPFSDCELAPVQAWFELAARFPLSVLLRSDVLDQLKRELFGVVRCMYFGPTMERGAFESVVRRVVEPVVAAEAAAMGLAGPATQMEAFPVAGPSTDVALQSPALGDVFGEGIS</sequence>
<dbReference type="GO" id="GO:0001228">
    <property type="term" value="F:DNA-binding transcription activator activity, RNA polymerase II-specific"/>
    <property type="evidence" value="ECO:0007669"/>
    <property type="project" value="TreeGrafter"/>
</dbReference>
<feature type="domain" description="BZIP" evidence="11">
    <location>
        <begin position="119"/>
        <end position="183"/>
    </location>
</feature>
<comment type="similarity">
    <text evidence="3">Belongs to the bZIP family.</text>
</comment>
<feature type="compositionally biased region" description="Basic and acidic residues" evidence="10">
    <location>
        <begin position="61"/>
        <end position="71"/>
    </location>
</feature>
<dbReference type="Gene3D" id="1.20.5.170">
    <property type="match status" value="1"/>
</dbReference>
<dbReference type="InterPro" id="IPR050936">
    <property type="entry name" value="AP-1-like"/>
</dbReference>
<evidence type="ECO:0000256" key="9">
    <source>
        <dbReference type="SAM" id="Coils"/>
    </source>
</evidence>
<feature type="region of interest" description="Disordered" evidence="10">
    <location>
        <begin position="239"/>
        <end position="305"/>
    </location>
</feature>
<reference evidence="12 13" key="1">
    <citation type="journal article" date="2016" name="Genome Biol. Evol.">
        <title>Divergent and convergent evolution of fungal pathogenicity.</title>
        <authorList>
            <person name="Shang Y."/>
            <person name="Xiao G."/>
            <person name="Zheng P."/>
            <person name="Cen K."/>
            <person name="Zhan S."/>
            <person name="Wang C."/>
        </authorList>
    </citation>
    <scope>NUCLEOTIDE SEQUENCE [LARGE SCALE GENOMIC DNA]</scope>
    <source>
        <strain evidence="12 13">RCEF 264</strain>
    </source>
</reference>
<dbReference type="AlphaFoldDB" id="A0A167VGW6"/>
<name>A0A167VGW6_9HYPO</name>
<feature type="region of interest" description="Disordered" evidence="10">
    <location>
        <begin position="1"/>
        <end position="122"/>
    </location>
</feature>
<dbReference type="Proteomes" id="UP000076874">
    <property type="component" value="Unassembled WGS sequence"/>
</dbReference>
<dbReference type="SUPFAM" id="SSF57959">
    <property type="entry name" value="Leucine zipper domain"/>
    <property type="match status" value="1"/>
</dbReference>
<dbReference type="GO" id="GO:0000976">
    <property type="term" value="F:transcription cis-regulatory region binding"/>
    <property type="evidence" value="ECO:0007669"/>
    <property type="project" value="InterPro"/>
</dbReference>
<keyword evidence="7" id="KW-0539">Nucleus</keyword>
<feature type="region of interest" description="Disordered" evidence="10">
    <location>
        <begin position="340"/>
        <end position="390"/>
    </location>
</feature>
<comment type="subcellular location">
    <subcellularLocation>
        <location evidence="2">Nucleus</location>
    </subcellularLocation>
</comment>
<keyword evidence="6" id="KW-0804">Transcription</keyword>
<comment type="caution">
    <text evidence="12">The sequence shown here is derived from an EMBL/GenBank/DDBJ whole genome shotgun (WGS) entry which is preliminary data.</text>
</comment>
<feature type="compositionally biased region" description="Low complexity" evidence="10">
    <location>
        <begin position="361"/>
        <end position="386"/>
    </location>
</feature>
<evidence type="ECO:0000256" key="10">
    <source>
        <dbReference type="SAM" id="MobiDB-lite"/>
    </source>
</evidence>
<comment type="function">
    <text evidence="1">Putative transcription factor.</text>
</comment>
<dbReference type="PANTHER" id="PTHR40621">
    <property type="entry name" value="TRANSCRIPTION FACTOR KAPC-RELATED"/>
    <property type="match status" value="1"/>
</dbReference>
<keyword evidence="13" id="KW-1185">Reference proteome</keyword>
<evidence type="ECO:0000256" key="6">
    <source>
        <dbReference type="ARBA" id="ARBA00023163"/>
    </source>
</evidence>
<organism evidence="12 13">
    <name type="scientific">Niveomyces insectorum RCEF 264</name>
    <dbReference type="NCBI Taxonomy" id="1081102"/>
    <lineage>
        <taxon>Eukaryota</taxon>
        <taxon>Fungi</taxon>
        <taxon>Dikarya</taxon>
        <taxon>Ascomycota</taxon>
        <taxon>Pezizomycotina</taxon>
        <taxon>Sordariomycetes</taxon>
        <taxon>Hypocreomycetidae</taxon>
        <taxon>Hypocreales</taxon>
        <taxon>Cordycipitaceae</taxon>
        <taxon>Niveomyces</taxon>
    </lineage>
</organism>
<keyword evidence="5" id="KW-0238">DNA-binding</keyword>
<dbReference type="InterPro" id="IPR046347">
    <property type="entry name" value="bZIP_sf"/>
</dbReference>
<dbReference type="SMART" id="SM00338">
    <property type="entry name" value="BRLZ"/>
    <property type="match status" value="1"/>
</dbReference>
<keyword evidence="9" id="KW-0175">Coiled coil</keyword>
<dbReference type="EMBL" id="AZHD01000006">
    <property type="protein sequence ID" value="OAA62600.1"/>
    <property type="molecule type" value="Genomic_DNA"/>
</dbReference>
<keyword evidence="4" id="KW-0805">Transcription regulation</keyword>
<evidence type="ECO:0000313" key="13">
    <source>
        <dbReference type="Proteomes" id="UP000076874"/>
    </source>
</evidence>
<protein>
    <recommendedName>
        <fullName evidence="8">Putative transcription factor kapC</fullName>
    </recommendedName>
</protein>
<dbReference type="OrthoDB" id="5218140at2759"/>
<evidence type="ECO:0000256" key="3">
    <source>
        <dbReference type="ARBA" id="ARBA00007163"/>
    </source>
</evidence>
<proteinExistence type="inferred from homology"/>
<dbReference type="STRING" id="1081102.A0A167VGW6"/>
<evidence type="ECO:0000256" key="8">
    <source>
        <dbReference type="ARBA" id="ARBA00044067"/>
    </source>
</evidence>
<gene>
    <name evidence="12" type="ORF">SPI_04140</name>
</gene>
<evidence type="ECO:0000313" key="12">
    <source>
        <dbReference type="EMBL" id="OAA62600.1"/>
    </source>
</evidence>
<feature type="compositionally biased region" description="Low complexity" evidence="10">
    <location>
        <begin position="264"/>
        <end position="287"/>
    </location>
</feature>
<dbReference type="GO" id="GO:0090575">
    <property type="term" value="C:RNA polymerase II transcription regulator complex"/>
    <property type="evidence" value="ECO:0007669"/>
    <property type="project" value="TreeGrafter"/>
</dbReference>
<accession>A0A167VGW6</accession>
<feature type="compositionally biased region" description="Acidic residues" evidence="10">
    <location>
        <begin position="98"/>
        <end position="108"/>
    </location>
</feature>
<dbReference type="PANTHER" id="PTHR40621:SF11">
    <property type="entry name" value="TRANSCRIPTION FACTOR KAPC-RELATED"/>
    <property type="match status" value="1"/>
</dbReference>
<dbReference type="InterPro" id="IPR004827">
    <property type="entry name" value="bZIP"/>
</dbReference>
<feature type="coiled-coil region" evidence="9">
    <location>
        <begin position="146"/>
        <end position="180"/>
    </location>
</feature>
<dbReference type="CDD" id="cd14688">
    <property type="entry name" value="bZIP_YAP"/>
    <property type="match status" value="1"/>
</dbReference>
<evidence type="ECO:0000256" key="1">
    <source>
        <dbReference type="ARBA" id="ARBA00004049"/>
    </source>
</evidence>
<evidence type="ECO:0000256" key="7">
    <source>
        <dbReference type="ARBA" id="ARBA00023242"/>
    </source>
</evidence>
<evidence type="ECO:0000256" key="5">
    <source>
        <dbReference type="ARBA" id="ARBA00023125"/>
    </source>
</evidence>
<evidence type="ECO:0000259" key="11">
    <source>
        <dbReference type="SMART" id="SM00338"/>
    </source>
</evidence>